<dbReference type="Proteomes" id="UP000533429">
    <property type="component" value="Unassembled WGS sequence"/>
</dbReference>
<feature type="coiled-coil region" evidence="1">
    <location>
        <begin position="80"/>
        <end position="149"/>
    </location>
</feature>
<evidence type="ECO:0000313" key="3">
    <source>
        <dbReference type="Proteomes" id="UP000533429"/>
    </source>
</evidence>
<protein>
    <submittedName>
        <fullName evidence="2">Uncharacterized protein</fullName>
    </submittedName>
</protein>
<keyword evidence="1" id="KW-0175">Coiled coil</keyword>
<evidence type="ECO:0000256" key="1">
    <source>
        <dbReference type="SAM" id="Coils"/>
    </source>
</evidence>
<comment type="caution">
    <text evidence="2">The sequence shown here is derived from an EMBL/GenBank/DDBJ whole genome shotgun (WGS) entry which is preliminary data.</text>
</comment>
<proteinExistence type="predicted"/>
<name>A0A850R6Z2_PHODD</name>
<dbReference type="EMBL" id="JABXOR010001338">
    <property type="protein sequence ID" value="NVP02661.1"/>
    <property type="molecule type" value="Genomic_DNA"/>
</dbReference>
<organism evidence="2 3">
    <name type="scientific">Photobacterium damselae subsp. damselae</name>
    <name type="common">Listonella damsela</name>
    <dbReference type="NCBI Taxonomy" id="85581"/>
    <lineage>
        <taxon>Bacteria</taxon>
        <taxon>Pseudomonadati</taxon>
        <taxon>Pseudomonadota</taxon>
        <taxon>Gammaproteobacteria</taxon>
        <taxon>Vibrionales</taxon>
        <taxon>Vibrionaceae</taxon>
        <taxon>Photobacterium</taxon>
    </lineage>
</organism>
<evidence type="ECO:0000313" key="2">
    <source>
        <dbReference type="EMBL" id="NVP02661.1"/>
    </source>
</evidence>
<sequence>MKKNEATIIKLEAALERILLSETIRIPPSRKLSVRAVEEEAGLGNGSCYYYTDIIEKIKKAKYQIEDPTRNTENMACLQIQKIRKAKNNEKRIKQKYKDENKELKQRIEDMAAEHHQFAHALRLAYKRIQDLEQELEKTQQDLIASNRKKIRPIRS</sequence>
<gene>
    <name evidence="2" type="ORF">HWA77_20835</name>
</gene>
<reference evidence="2 3" key="1">
    <citation type="submission" date="2020-06" db="EMBL/GenBank/DDBJ databases">
        <title>Photobacterium damselae subsp. damselae comparative genomics.</title>
        <authorList>
            <person name="Osorio C.R."/>
        </authorList>
    </citation>
    <scope>NUCLEOTIDE SEQUENCE [LARGE SCALE GENOMIC DNA]</scope>
    <source>
        <strain evidence="2 3">TW250/03</strain>
    </source>
</reference>
<dbReference type="AlphaFoldDB" id="A0A850R6Z2"/>
<accession>A0A850R6Z2</accession>